<dbReference type="EMBL" id="QMIF01000011">
    <property type="protein sequence ID" value="TVM32244.1"/>
    <property type="molecule type" value="Genomic_DNA"/>
</dbReference>
<keyword evidence="4" id="KW-0997">Cell inner membrane</keyword>
<dbReference type="PANTHER" id="PTHR35011">
    <property type="entry name" value="2,3-DIKETO-L-GULONATE TRAP TRANSPORTER SMALL PERMEASE PROTEIN YIAM"/>
    <property type="match status" value="1"/>
</dbReference>
<keyword evidence="2" id="KW-0813">Transport</keyword>
<evidence type="ECO:0000256" key="7">
    <source>
        <dbReference type="ARBA" id="ARBA00023136"/>
    </source>
</evidence>
<gene>
    <name evidence="11" type="ORF">DQK91_15285</name>
</gene>
<dbReference type="PANTHER" id="PTHR35011:SF2">
    <property type="entry name" value="2,3-DIKETO-L-GULONATE TRAP TRANSPORTER SMALL PERMEASE PROTEIN YIAM"/>
    <property type="match status" value="1"/>
</dbReference>
<dbReference type="Pfam" id="PF04290">
    <property type="entry name" value="DctQ"/>
    <property type="match status" value="1"/>
</dbReference>
<evidence type="ECO:0000313" key="11">
    <source>
        <dbReference type="EMBL" id="TVM32244.1"/>
    </source>
</evidence>
<protein>
    <submittedName>
        <fullName evidence="11">TRAP transporter small permease</fullName>
    </submittedName>
</protein>
<keyword evidence="6 9" id="KW-1133">Transmembrane helix</keyword>
<evidence type="ECO:0000256" key="3">
    <source>
        <dbReference type="ARBA" id="ARBA00022475"/>
    </source>
</evidence>
<evidence type="ECO:0000256" key="2">
    <source>
        <dbReference type="ARBA" id="ARBA00022448"/>
    </source>
</evidence>
<comment type="caution">
    <text evidence="11">The sequence shown here is derived from an EMBL/GenBank/DDBJ whole genome shotgun (WGS) entry which is preliminary data.</text>
</comment>
<proteinExistence type="inferred from homology"/>
<dbReference type="GO" id="GO:0005886">
    <property type="term" value="C:plasma membrane"/>
    <property type="evidence" value="ECO:0007669"/>
    <property type="project" value="UniProtKB-SubCell"/>
</dbReference>
<evidence type="ECO:0000256" key="8">
    <source>
        <dbReference type="ARBA" id="ARBA00038436"/>
    </source>
</evidence>
<evidence type="ECO:0000256" key="6">
    <source>
        <dbReference type="ARBA" id="ARBA00022989"/>
    </source>
</evidence>
<dbReference type="InterPro" id="IPR007387">
    <property type="entry name" value="TRAP_DctQ"/>
</dbReference>
<feature type="transmembrane region" description="Helical" evidence="9">
    <location>
        <begin position="18"/>
        <end position="39"/>
    </location>
</feature>
<reference evidence="11 12" key="1">
    <citation type="submission" date="2018-06" db="EMBL/GenBank/DDBJ databases">
        <title>Complete genome of Desulfovibrio marinus P48SEP.</title>
        <authorList>
            <person name="Crispim J.S."/>
            <person name="Vidigal P.M.P."/>
            <person name="Silva L.C.F."/>
            <person name="Araujo L.C."/>
            <person name="Laguardia C.N."/>
            <person name="Dias R.S."/>
            <person name="Sousa M.P."/>
            <person name="Paula S.O."/>
            <person name="Silva C."/>
        </authorList>
    </citation>
    <scope>NUCLEOTIDE SEQUENCE [LARGE SCALE GENOMIC DNA]</scope>
    <source>
        <strain evidence="11 12">P48SEP</strain>
    </source>
</reference>
<keyword evidence="5 9" id="KW-0812">Transmembrane</keyword>
<dbReference type="Proteomes" id="UP000434052">
    <property type="component" value="Unassembled WGS sequence"/>
</dbReference>
<evidence type="ECO:0000256" key="4">
    <source>
        <dbReference type="ARBA" id="ARBA00022519"/>
    </source>
</evidence>
<keyword evidence="7 9" id="KW-0472">Membrane</keyword>
<keyword evidence="3" id="KW-1003">Cell membrane</keyword>
<dbReference type="InterPro" id="IPR055348">
    <property type="entry name" value="DctQ"/>
</dbReference>
<name>A0A6P1ZEJ0_9BACT</name>
<evidence type="ECO:0000313" key="12">
    <source>
        <dbReference type="Proteomes" id="UP000434052"/>
    </source>
</evidence>
<dbReference type="AlphaFoldDB" id="A0A6P1ZEJ0"/>
<comment type="subcellular location">
    <subcellularLocation>
        <location evidence="1">Cell inner membrane</location>
        <topology evidence="1">Multi-pass membrane protein</topology>
    </subcellularLocation>
</comment>
<evidence type="ECO:0000259" key="10">
    <source>
        <dbReference type="Pfam" id="PF04290"/>
    </source>
</evidence>
<evidence type="ECO:0000256" key="9">
    <source>
        <dbReference type="SAM" id="Phobius"/>
    </source>
</evidence>
<feature type="transmembrane region" description="Helical" evidence="9">
    <location>
        <begin position="129"/>
        <end position="150"/>
    </location>
</feature>
<feature type="domain" description="Tripartite ATP-independent periplasmic transporters DctQ component" evidence="10">
    <location>
        <begin position="27"/>
        <end position="158"/>
    </location>
</feature>
<evidence type="ECO:0000256" key="1">
    <source>
        <dbReference type="ARBA" id="ARBA00004429"/>
    </source>
</evidence>
<dbReference type="GO" id="GO:0015740">
    <property type="term" value="P:C4-dicarboxylate transport"/>
    <property type="evidence" value="ECO:0007669"/>
    <property type="project" value="TreeGrafter"/>
</dbReference>
<sequence length="173" mass="19533">MEADMRVLKMVDQYLEEVIVVILLAGMTFLVGLQVIMRYVMQDSLSWSEELARYLFIWMVNIGISYGVKKKRHISIDAINLFLTEKKAAYLSVLADVLFLTFAVIIVRYGAEVVQRIGITGQTTPALEISMQLVYCALPVGFTLVCFRLLQSIFKKVKLIQQGNFGEIEKAAG</sequence>
<comment type="similarity">
    <text evidence="8">Belongs to the TRAP transporter small permease family.</text>
</comment>
<feature type="transmembrane region" description="Helical" evidence="9">
    <location>
        <begin position="88"/>
        <end position="109"/>
    </location>
</feature>
<organism evidence="11 12">
    <name type="scientific">Oceanidesulfovibrio marinus</name>
    <dbReference type="NCBI Taxonomy" id="370038"/>
    <lineage>
        <taxon>Bacteria</taxon>
        <taxon>Pseudomonadati</taxon>
        <taxon>Thermodesulfobacteriota</taxon>
        <taxon>Desulfovibrionia</taxon>
        <taxon>Desulfovibrionales</taxon>
        <taxon>Desulfovibrionaceae</taxon>
        <taxon>Oceanidesulfovibrio</taxon>
    </lineage>
</organism>
<evidence type="ECO:0000256" key="5">
    <source>
        <dbReference type="ARBA" id="ARBA00022692"/>
    </source>
</evidence>
<accession>A0A6P1ZEJ0</accession>
<dbReference type="GO" id="GO:0022857">
    <property type="term" value="F:transmembrane transporter activity"/>
    <property type="evidence" value="ECO:0007669"/>
    <property type="project" value="TreeGrafter"/>
</dbReference>
<feature type="transmembrane region" description="Helical" evidence="9">
    <location>
        <begin position="51"/>
        <end position="68"/>
    </location>
</feature>